<proteinExistence type="predicted"/>
<gene>
    <name evidence="1" type="ORF">BUE93_20755</name>
</gene>
<evidence type="ECO:0000313" key="1">
    <source>
        <dbReference type="EMBL" id="PRP68699.1"/>
    </source>
</evidence>
<comment type="caution">
    <text evidence="1">The sequence shown here is derived from an EMBL/GenBank/DDBJ whole genome shotgun (WGS) entry which is preliminary data.</text>
</comment>
<dbReference type="OrthoDB" id="278515at2"/>
<evidence type="ECO:0008006" key="3">
    <source>
        <dbReference type="Google" id="ProtNLM"/>
    </source>
</evidence>
<dbReference type="EMBL" id="MTBD01000058">
    <property type="protein sequence ID" value="PRP68699.1"/>
    <property type="molecule type" value="Genomic_DNA"/>
</dbReference>
<sequence>MEFKNLGALALHLATLQAEQVRLLQHGLERCAKRIEKTAKEEIGHYQAAAGPFPAWEQLADSTDQEKARLGYPVDAPLLASGTMRDESFKHEVAGLEAIVGSTDKKMVYHEFGTSKMPPRPVFGPALFKNRAFIEKTIGRAAMSGLIGGDRIHPSLGYDSE</sequence>
<protein>
    <recommendedName>
        <fullName evidence="3">Phage virion morphogenesis protein</fullName>
    </recommendedName>
</protein>
<organism evidence="1 2">
    <name type="scientific">Chromobacterium amazonense</name>
    <dbReference type="NCBI Taxonomy" id="1382803"/>
    <lineage>
        <taxon>Bacteria</taxon>
        <taxon>Pseudomonadati</taxon>
        <taxon>Pseudomonadota</taxon>
        <taxon>Betaproteobacteria</taxon>
        <taxon>Neisseriales</taxon>
        <taxon>Chromobacteriaceae</taxon>
        <taxon>Chromobacterium</taxon>
    </lineage>
</organism>
<reference evidence="1 2" key="1">
    <citation type="submission" date="2017-01" db="EMBL/GenBank/DDBJ databases">
        <title>New insights into the genetic diversity of Chromobacterium isolated from tropical freshwater lake.</title>
        <authorList>
            <person name="Santos A.B."/>
            <person name="Nascimento A.M."/>
            <person name="Da Silva P.C."/>
        </authorList>
    </citation>
    <scope>NUCLEOTIDE SEQUENCE [LARGE SCALE GENOMIC DNA]</scope>
    <source>
        <strain evidence="1 2">56AF</strain>
    </source>
</reference>
<name>A0A2S9WZ06_9NEIS</name>
<dbReference type="AlphaFoldDB" id="A0A2S9WZ06"/>
<evidence type="ECO:0000313" key="2">
    <source>
        <dbReference type="Proteomes" id="UP000239469"/>
    </source>
</evidence>
<dbReference type="Proteomes" id="UP000239469">
    <property type="component" value="Unassembled WGS sequence"/>
</dbReference>
<accession>A0A2S9WZ06</accession>